<dbReference type="Proteomes" id="UP001060085">
    <property type="component" value="Linkage Group LG06"/>
</dbReference>
<evidence type="ECO:0000313" key="1">
    <source>
        <dbReference type="EMBL" id="KAI5656332.1"/>
    </source>
</evidence>
<protein>
    <submittedName>
        <fullName evidence="1">Uncharacterized protein</fullName>
    </submittedName>
</protein>
<organism evidence="1 2">
    <name type="scientific">Catharanthus roseus</name>
    <name type="common">Madagascar periwinkle</name>
    <name type="synonym">Vinca rosea</name>
    <dbReference type="NCBI Taxonomy" id="4058"/>
    <lineage>
        <taxon>Eukaryota</taxon>
        <taxon>Viridiplantae</taxon>
        <taxon>Streptophyta</taxon>
        <taxon>Embryophyta</taxon>
        <taxon>Tracheophyta</taxon>
        <taxon>Spermatophyta</taxon>
        <taxon>Magnoliopsida</taxon>
        <taxon>eudicotyledons</taxon>
        <taxon>Gunneridae</taxon>
        <taxon>Pentapetalae</taxon>
        <taxon>asterids</taxon>
        <taxon>lamiids</taxon>
        <taxon>Gentianales</taxon>
        <taxon>Apocynaceae</taxon>
        <taxon>Rauvolfioideae</taxon>
        <taxon>Vinceae</taxon>
        <taxon>Catharanthinae</taxon>
        <taxon>Catharanthus</taxon>
    </lineage>
</organism>
<comment type="caution">
    <text evidence="1">The sequence shown here is derived from an EMBL/GenBank/DDBJ whole genome shotgun (WGS) entry which is preliminary data.</text>
</comment>
<evidence type="ECO:0000313" key="2">
    <source>
        <dbReference type="Proteomes" id="UP001060085"/>
    </source>
</evidence>
<proteinExistence type="predicted"/>
<keyword evidence="2" id="KW-1185">Reference proteome</keyword>
<name>A0ACC0A794_CATRO</name>
<dbReference type="EMBL" id="CM044706">
    <property type="protein sequence ID" value="KAI5656332.1"/>
    <property type="molecule type" value="Genomic_DNA"/>
</dbReference>
<sequence length="198" mass="22920">MVLWEITLATAYFLGLRRTYKLALKIQRKIISPKCPKIRQFAHRRTRDVFNVALKVYRNIQDRDIEVGRNLGNRILRFLDRMKPSAEIRAKPSQVDTVKTNAGKQLSGSSHMKTPTNVQKNGARTGDRESDKHFFTSTRNLWRKPFPTIATMMQPSKNAGANSQYRHLSFYGSRALKVNYGGYDGVIRQDIMQWMLQN</sequence>
<reference evidence="2" key="1">
    <citation type="journal article" date="2023" name="Nat. Plants">
        <title>Single-cell RNA sequencing provides a high-resolution roadmap for understanding the multicellular compartmentation of specialized metabolism.</title>
        <authorList>
            <person name="Sun S."/>
            <person name="Shen X."/>
            <person name="Li Y."/>
            <person name="Li Y."/>
            <person name="Wang S."/>
            <person name="Li R."/>
            <person name="Zhang H."/>
            <person name="Shen G."/>
            <person name="Guo B."/>
            <person name="Wei J."/>
            <person name="Xu J."/>
            <person name="St-Pierre B."/>
            <person name="Chen S."/>
            <person name="Sun C."/>
        </authorList>
    </citation>
    <scope>NUCLEOTIDE SEQUENCE [LARGE SCALE GENOMIC DNA]</scope>
</reference>
<gene>
    <name evidence="1" type="ORF">M9H77_25125</name>
</gene>
<accession>A0ACC0A794</accession>